<dbReference type="AlphaFoldDB" id="I3SCE4"/>
<evidence type="ECO:0008006" key="3">
    <source>
        <dbReference type="Google" id="ProtNLM"/>
    </source>
</evidence>
<dbReference type="EMBL" id="BT138141">
    <property type="protein sequence ID" value="AFK37936.1"/>
    <property type="molecule type" value="mRNA"/>
</dbReference>
<evidence type="ECO:0000256" key="1">
    <source>
        <dbReference type="SAM" id="Phobius"/>
    </source>
</evidence>
<sequence>MFRDDQSLACSFCQLQDETSDHLFCTCAFSMAIWRMVLGWFGVSIALPSLVKALFVQFPVFGRCSSKREALVTVWMATCWSLWLMRNRVIFDNGELDTGLVLDLIQVRSWHWIKAKRVNFQNSFYEWKLSPLACLDSL</sequence>
<keyword evidence="1" id="KW-0812">Transmembrane</keyword>
<accession>I3SCE4</accession>
<name>I3SCE4_LOTJA</name>
<feature type="transmembrane region" description="Helical" evidence="1">
    <location>
        <begin position="38"/>
        <end position="61"/>
    </location>
</feature>
<evidence type="ECO:0000313" key="2">
    <source>
        <dbReference type="EMBL" id="AFK37936.1"/>
    </source>
</evidence>
<organism evidence="2">
    <name type="scientific">Lotus japonicus</name>
    <name type="common">Lotus corniculatus var. japonicus</name>
    <dbReference type="NCBI Taxonomy" id="34305"/>
    <lineage>
        <taxon>Eukaryota</taxon>
        <taxon>Viridiplantae</taxon>
        <taxon>Streptophyta</taxon>
        <taxon>Embryophyta</taxon>
        <taxon>Tracheophyta</taxon>
        <taxon>Spermatophyta</taxon>
        <taxon>Magnoliopsida</taxon>
        <taxon>eudicotyledons</taxon>
        <taxon>Gunneridae</taxon>
        <taxon>Pentapetalae</taxon>
        <taxon>rosids</taxon>
        <taxon>fabids</taxon>
        <taxon>Fabales</taxon>
        <taxon>Fabaceae</taxon>
        <taxon>Papilionoideae</taxon>
        <taxon>50 kb inversion clade</taxon>
        <taxon>NPAAA clade</taxon>
        <taxon>Hologalegina</taxon>
        <taxon>robinioid clade</taxon>
        <taxon>Loteae</taxon>
        <taxon>Lotus</taxon>
    </lineage>
</organism>
<reference evidence="2" key="1">
    <citation type="submission" date="2012-05" db="EMBL/GenBank/DDBJ databases">
        <authorList>
            <person name="Krishnakumar V."/>
            <person name="Cheung F."/>
            <person name="Xiao Y."/>
            <person name="Chan A."/>
            <person name="Moskal W.A."/>
            <person name="Town C.D."/>
        </authorList>
    </citation>
    <scope>NUCLEOTIDE SEQUENCE</scope>
</reference>
<keyword evidence="1" id="KW-1133">Transmembrane helix</keyword>
<keyword evidence="1" id="KW-0472">Membrane</keyword>
<proteinExistence type="evidence at transcript level"/>
<protein>
    <recommendedName>
        <fullName evidence="3">Reverse transcriptase zinc-binding domain-containing protein</fullName>
    </recommendedName>
</protein>